<organism evidence="12 13">
    <name type="scientific">Pseudoalteromonas viridis</name>
    <dbReference type="NCBI Taxonomy" id="339617"/>
    <lineage>
        <taxon>Bacteria</taxon>
        <taxon>Pseudomonadati</taxon>
        <taxon>Pseudomonadota</taxon>
        <taxon>Gammaproteobacteria</taxon>
        <taxon>Alteromonadales</taxon>
        <taxon>Pseudoalteromonadaceae</taxon>
        <taxon>Pseudoalteromonas</taxon>
    </lineage>
</organism>
<evidence type="ECO:0000256" key="8">
    <source>
        <dbReference type="ARBA" id="ARBA00022679"/>
    </source>
</evidence>
<gene>
    <name evidence="11 12" type="primary">lpxB</name>
    <name evidence="12" type="ORF">J5X90_12085</name>
</gene>
<evidence type="ECO:0000256" key="2">
    <source>
        <dbReference type="ARBA" id="ARBA00007868"/>
    </source>
</evidence>
<reference evidence="12 13" key="1">
    <citation type="submission" date="2021-03" db="EMBL/GenBank/DDBJ databases">
        <title>Complete Genome of Pseudoalteromonas viridis Strain BBR56, a new biocontrol bacterial candidate.</title>
        <authorList>
            <person name="Handayani D.P."/>
            <person name="Isnansetyo A."/>
            <person name="Istiqomah I."/>
            <person name="Jumina J."/>
        </authorList>
    </citation>
    <scope>NUCLEOTIDE SEQUENCE [LARGE SCALE GENOMIC DNA]</scope>
    <source>
        <strain evidence="12 13">BBR56</strain>
    </source>
</reference>
<dbReference type="GO" id="GO:0008915">
    <property type="term" value="F:lipid-A-disaccharide synthase activity"/>
    <property type="evidence" value="ECO:0007669"/>
    <property type="project" value="UniProtKB-EC"/>
</dbReference>
<comment type="function">
    <text evidence="1 11">Condensation of UDP-2,3-diacylglucosamine and 2,3-diacylglucosamine-1-phosphate to form lipid A disaccharide, a precursor of lipid A, a phosphorylated glycolipid that anchors the lipopolysaccharide to the outer membrane of the cell.</text>
</comment>
<dbReference type="Proteomes" id="UP000665025">
    <property type="component" value="Chromosome 1"/>
</dbReference>
<dbReference type="PANTHER" id="PTHR30372">
    <property type="entry name" value="LIPID-A-DISACCHARIDE SYNTHASE"/>
    <property type="match status" value="1"/>
</dbReference>
<keyword evidence="13" id="KW-1185">Reference proteome</keyword>
<dbReference type="SUPFAM" id="SSF53756">
    <property type="entry name" value="UDP-Glycosyltransferase/glycogen phosphorylase"/>
    <property type="match status" value="1"/>
</dbReference>
<comment type="similarity">
    <text evidence="2 11">Belongs to the LpxB family.</text>
</comment>
<dbReference type="EC" id="2.4.1.182" evidence="3 11"/>
<evidence type="ECO:0000256" key="1">
    <source>
        <dbReference type="ARBA" id="ARBA00002056"/>
    </source>
</evidence>
<evidence type="ECO:0000313" key="12">
    <source>
        <dbReference type="EMBL" id="QTL37264.1"/>
    </source>
</evidence>
<evidence type="ECO:0000256" key="4">
    <source>
        <dbReference type="ARBA" id="ARBA00020902"/>
    </source>
</evidence>
<dbReference type="HAMAP" id="MF_00392">
    <property type="entry name" value="LpxB"/>
    <property type="match status" value="1"/>
</dbReference>
<dbReference type="Pfam" id="PF02684">
    <property type="entry name" value="LpxB"/>
    <property type="match status" value="1"/>
</dbReference>
<evidence type="ECO:0000256" key="7">
    <source>
        <dbReference type="ARBA" id="ARBA00022676"/>
    </source>
</evidence>
<protein>
    <recommendedName>
        <fullName evidence="4 11">Lipid-A-disaccharide synthase</fullName>
        <ecNumber evidence="3 11">2.4.1.182</ecNumber>
    </recommendedName>
</protein>
<name>A0ABX7VF68_9GAMM</name>
<dbReference type="NCBIfam" id="TIGR00215">
    <property type="entry name" value="lpxB"/>
    <property type="match status" value="1"/>
</dbReference>
<evidence type="ECO:0000256" key="6">
    <source>
        <dbReference type="ARBA" id="ARBA00022556"/>
    </source>
</evidence>
<keyword evidence="9 11" id="KW-0443">Lipid metabolism</keyword>
<keyword evidence="8 11" id="KW-0808">Transferase</keyword>
<dbReference type="InterPro" id="IPR003835">
    <property type="entry name" value="Glyco_trans_19"/>
</dbReference>
<evidence type="ECO:0000313" key="13">
    <source>
        <dbReference type="Proteomes" id="UP000665025"/>
    </source>
</evidence>
<evidence type="ECO:0000256" key="3">
    <source>
        <dbReference type="ARBA" id="ARBA00012687"/>
    </source>
</evidence>
<evidence type="ECO:0000256" key="9">
    <source>
        <dbReference type="ARBA" id="ARBA00023098"/>
    </source>
</evidence>
<dbReference type="PANTHER" id="PTHR30372:SF4">
    <property type="entry name" value="LIPID-A-DISACCHARIDE SYNTHASE, MITOCHONDRIAL-RELATED"/>
    <property type="match status" value="1"/>
</dbReference>
<sequence>MNHMANEKEITIGIVAGELSGDILGAGLIHALREHYPNARFIGIAGPKMMAAGCETLFDMEELAVMGLVEVLGRLPRLLKIRKQLVEQFIANKPDIYIGIDAPDFNLRVEKPLKAAGIKTVQYVSPSVWAWRQKRIFKIAEATNLVLSLLPFEKAFYDKHEVPCTFVGHTLADEIPLDVDVSAARAQLGLKDSDTVLALLPGSRGSEVSQLSETYLLTAKALADKIPNLKILVPLVNEKRKAQFQAIQAQVAPELRTILLDGQSSLAMTAATAVLLASGTATLEAMLYKKPMVVGYKLKPLSYWIFNTFFTFNIKHFSLPNLLADEALVEEFLQQDCNPDALTDALLPLLKGDNSALIQRFYDIHQNIRRDASKQAAQAVVELIDAN</sequence>
<comment type="catalytic activity">
    <reaction evidence="10 11">
        <text>a lipid X + a UDP-2-N,3-O-bis[(3R)-3-hydroxyacyl]-alpha-D-glucosamine = a lipid A disaccharide + UDP + H(+)</text>
        <dbReference type="Rhea" id="RHEA:67828"/>
        <dbReference type="ChEBI" id="CHEBI:15378"/>
        <dbReference type="ChEBI" id="CHEBI:58223"/>
        <dbReference type="ChEBI" id="CHEBI:137748"/>
        <dbReference type="ChEBI" id="CHEBI:176338"/>
        <dbReference type="ChEBI" id="CHEBI:176343"/>
        <dbReference type="EC" id="2.4.1.182"/>
    </reaction>
</comment>
<dbReference type="EMBL" id="CP072425">
    <property type="protein sequence ID" value="QTL37264.1"/>
    <property type="molecule type" value="Genomic_DNA"/>
</dbReference>
<keyword evidence="6 11" id="KW-0441">Lipid A biosynthesis</keyword>
<accession>A0ABX7VF68</accession>
<proteinExistence type="inferred from homology"/>
<comment type="pathway">
    <text evidence="11">Bacterial outer membrane biogenesis; LPS lipid A biosynthesis.</text>
</comment>
<keyword evidence="5 11" id="KW-0444">Lipid biosynthesis</keyword>
<evidence type="ECO:0000256" key="5">
    <source>
        <dbReference type="ARBA" id="ARBA00022516"/>
    </source>
</evidence>
<keyword evidence="7 11" id="KW-0328">Glycosyltransferase</keyword>
<evidence type="ECO:0000256" key="10">
    <source>
        <dbReference type="ARBA" id="ARBA00048975"/>
    </source>
</evidence>
<evidence type="ECO:0000256" key="11">
    <source>
        <dbReference type="HAMAP-Rule" id="MF_00392"/>
    </source>
</evidence>